<dbReference type="RefSeq" id="WP_113868922.1">
    <property type="nucleotide sequence ID" value="NZ_BAABQN010000008.1"/>
</dbReference>
<accession>A0A366E9B6</accession>
<protein>
    <recommendedName>
        <fullName evidence="3">Coat F domain-containing protein</fullName>
    </recommendedName>
</protein>
<dbReference type="AlphaFoldDB" id="A0A366E9B6"/>
<evidence type="ECO:0008006" key="3">
    <source>
        <dbReference type="Google" id="ProtNLM"/>
    </source>
</evidence>
<keyword evidence="2" id="KW-1185">Reference proteome</keyword>
<gene>
    <name evidence="1" type="ORF">DES48_10685</name>
</gene>
<organism evidence="1 2">
    <name type="scientific">Paraliobacillus ryukyuensis</name>
    <dbReference type="NCBI Taxonomy" id="200904"/>
    <lineage>
        <taxon>Bacteria</taxon>
        <taxon>Bacillati</taxon>
        <taxon>Bacillota</taxon>
        <taxon>Bacilli</taxon>
        <taxon>Bacillales</taxon>
        <taxon>Bacillaceae</taxon>
        <taxon>Paraliobacillus</taxon>
    </lineage>
</organism>
<evidence type="ECO:0000313" key="2">
    <source>
        <dbReference type="Proteomes" id="UP000252254"/>
    </source>
</evidence>
<dbReference type="OrthoDB" id="1799385at2"/>
<comment type="caution">
    <text evidence="1">The sequence shown here is derived from an EMBL/GenBank/DDBJ whole genome shotgun (WGS) entry which is preliminary data.</text>
</comment>
<sequence length="90" mass="10528">MQQQPVNMGQMQQSNHIMYQPPTIVSNKDLLYLQDMMAWNLNAAKKTHFFAQQCTIPEIKSTLEQVCQMHQKHYQKILQHTNLPSNGMVQ</sequence>
<proteinExistence type="predicted"/>
<reference evidence="1 2" key="1">
    <citation type="submission" date="2018-06" db="EMBL/GenBank/DDBJ databases">
        <title>Genomic Encyclopedia of Type Strains, Phase IV (KMG-IV): sequencing the most valuable type-strain genomes for metagenomic binning, comparative biology and taxonomic classification.</title>
        <authorList>
            <person name="Goeker M."/>
        </authorList>
    </citation>
    <scope>NUCLEOTIDE SEQUENCE [LARGE SCALE GENOMIC DNA]</scope>
    <source>
        <strain evidence="1 2">DSM 15140</strain>
    </source>
</reference>
<dbReference type="EMBL" id="QNRI01000006">
    <property type="protein sequence ID" value="RBO98064.1"/>
    <property type="molecule type" value="Genomic_DNA"/>
</dbReference>
<dbReference type="STRING" id="200904.GCA_900168775_00906"/>
<evidence type="ECO:0000313" key="1">
    <source>
        <dbReference type="EMBL" id="RBO98064.1"/>
    </source>
</evidence>
<dbReference type="Proteomes" id="UP000252254">
    <property type="component" value="Unassembled WGS sequence"/>
</dbReference>
<name>A0A366E9B6_9BACI</name>